<dbReference type="GO" id="GO:0019557">
    <property type="term" value="P:L-histidine catabolic process to glutamate and formate"/>
    <property type="evidence" value="ECO:0007669"/>
    <property type="project" value="UniProtKB-UniPathway"/>
</dbReference>
<comment type="similarity">
    <text evidence="7">Belongs to the PAL/histidase family.</text>
</comment>
<dbReference type="GO" id="GO:0019556">
    <property type="term" value="P:L-histidine catabolic process to glutamate and formamide"/>
    <property type="evidence" value="ECO:0007669"/>
    <property type="project" value="UniProtKB-UniPathway"/>
</dbReference>
<evidence type="ECO:0000256" key="5">
    <source>
        <dbReference type="ARBA" id="ARBA00049269"/>
    </source>
</evidence>
<keyword evidence="4 7" id="KW-0456">Lyase</keyword>
<dbReference type="Pfam" id="PF00221">
    <property type="entry name" value="Lyase_aromatic"/>
    <property type="match status" value="1"/>
</dbReference>
<evidence type="ECO:0000256" key="4">
    <source>
        <dbReference type="ARBA" id="ARBA00023239"/>
    </source>
</evidence>
<dbReference type="SUPFAM" id="SSF48557">
    <property type="entry name" value="L-aspartase-like"/>
    <property type="match status" value="1"/>
</dbReference>
<proteinExistence type="inferred from homology"/>
<sequence length="572" mass="62462">MSIPCEYLSITAPIHILFQLPIKGFCGANLALTQNWKLFKKPHTTLINTKLNTYKPLAISSLKMFANHTRANLKDTVFLDGNSLTVQQVYKVACFGVKVVVEQNALEKVEKCHDYLLKALKNKTIYGVNTGFGSLATTRISDSDASQLQENMIRSHSAAVGSPLPKEVVRAAMLLRLNTLAKGYSGVRVATLRLLEEFLNREITPVVPETGSLGASGDLAQLAHIALAMMGEGYVYHKEEIVPSRVALEREALNAFKPAPKEGLALVNGTQMTVATACLCVIRAKALLSALEDVACLTIEALGASTEWLNEWIHALRPIPGQVAVAQNMRRKLQDSKAIGRNKRVQEAYSIRCIPQVHGAALESLEFCERLLSIEINSVSDNPLIVPEEELILSGGNFHAQPIAMLLDLLPISLTPLGALCERRLERLLNPAFSGLPAYLTSQSGLNSGYMLAQYTAASLVSENRVLCHPASVDTAIVSNGQEDHASMGLLAGKKALKAIENLWRICAIEALCASQAVDLASIEQKLGGNSRALYERVRSVAPKLEKDQVLSEQFEALYKKLFEHYTRAQAL</sequence>
<dbReference type="UniPathway" id="UPA00379">
    <property type="reaction ID" value="UER00549"/>
</dbReference>
<evidence type="ECO:0000256" key="1">
    <source>
        <dbReference type="ARBA" id="ARBA00005113"/>
    </source>
</evidence>
<dbReference type="GO" id="GO:0004397">
    <property type="term" value="F:histidine ammonia-lyase activity"/>
    <property type="evidence" value="ECO:0007669"/>
    <property type="project" value="UniProtKB-UniRule"/>
</dbReference>
<dbReference type="InterPro" id="IPR008948">
    <property type="entry name" value="L-Aspartase-like"/>
</dbReference>
<protein>
    <recommendedName>
        <fullName evidence="2 6">Histidine ammonia-lyase</fullName>
        <ecNumber evidence="2 6">4.3.1.3</ecNumber>
    </recommendedName>
</protein>
<comment type="catalytic activity">
    <reaction evidence="5">
        <text>L-histidine = trans-urocanate + NH4(+)</text>
        <dbReference type="Rhea" id="RHEA:21232"/>
        <dbReference type="ChEBI" id="CHEBI:17771"/>
        <dbReference type="ChEBI" id="CHEBI:28938"/>
        <dbReference type="ChEBI" id="CHEBI:57595"/>
        <dbReference type="EC" id="4.3.1.3"/>
    </reaction>
</comment>
<evidence type="ECO:0000256" key="7">
    <source>
        <dbReference type="RuleBase" id="RU003954"/>
    </source>
</evidence>
<evidence type="ECO:0000256" key="3">
    <source>
        <dbReference type="ARBA" id="ARBA00022808"/>
    </source>
</evidence>
<comment type="pathway">
    <text evidence="1">Amino-acid degradation; L-histidine degradation into L-glutamate; N-formimidoyl-L-glutamate from L-histidine: step 1/3.</text>
</comment>
<name>A0A2R6AB43_9ARCH</name>
<dbReference type="InterPro" id="IPR001106">
    <property type="entry name" value="Aromatic_Lyase"/>
</dbReference>
<dbReference type="EC" id="4.3.1.3" evidence="2 6"/>
<dbReference type="AlphaFoldDB" id="A0A2R6AB43"/>
<dbReference type="GO" id="GO:0005737">
    <property type="term" value="C:cytoplasm"/>
    <property type="evidence" value="ECO:0007669"/>
    <property type="project" value="InterPro"/>
</dbReference>
<evidence type="ECO:0000256" key="2">
    <source>
        <dbReference type="ARBA" id="ARBA00012994"/>
    </source>
</evidence>
<dbReference type="Proteomes" id="UP000240880">
    <property type="component" value="Unassembled WGS sequence"/>
</dbReference>
<dbReference type="CDD" id="cd00332">
    <property type="entry name" value="PAL-HAL"/>
    <property type="match status" value="1"/>
</dbReference>
<dbReference type="NCBIfam" id="NF006871">
    <property type="entry name" value="PRK09367.1"/>
    <property type="match status" value="1"/>
</dbReference>
<dbReference type="PANTHER" id="PTHR10362">
    <property type="entry name" value="HISTIDINE AMMONIA-LYASE"/>
    <property type="match status" value="1"/>
</dbReference>
<dbReference type="InterPro" id="IPR024083">
    <property type="entry name" value="Fumarase/histidase_N"/>
</dbReference>
<evidence type="ECO:0000313" key="8">
    <source>
        <dbReference type="EMBL" id="PSN83640.1"/>
    </source>
</evidence>
<dbReference type="EMBL" id="NEXC01000018">
    <property type="protein sequence ID" value="PSN83640.1"/>
    <property type="molecule type" value="Genomic_DNA"/>
</dbReference>
<dbReference type="NCBIfam" id="TIGR01225">
    <property type="entry name" value="hutH"/>
    <property type="match status" value="1"/>
</dbReference>
<dbReference type="FunFam" id="1.10.275.10:FF:000005">
    <property type="entry name" value="Histidine ammonia-lyase"/>
    <property type="match status" value="1"/>
</dbReference>
<dbReference type="InterPro" id="IPR005921">
    <property type="entry name" value="HutH"/>
</dbReference>
<reference evidence="8 9" key="1">
    <citation type="submission" date="2017-04" db="EMBL/GenBank/DDBJ databases">
        <title>Novel microbial lineages endemic to geothermal iron-oxide mats fill important gaps in the evolutionary history of Archaea.</title>
        <authorList>
            <person name="Jay Z.J."/>
            <person name="Beam J.P."/>
            <person name="Dlakic M."/>
            <person name="Rusch D.B."/>
            <person name="Kozubal M.A."/>
            <person name="Inskeep W.P."/>
        </authorList>
    </citation>
    <scope>NUCLEOTIDE SEQUENCE [LARGE SCALE GENOMIC DNA]</scope>
    <source>
        <strain evidence="8">OSP_D</strain>
    </source>
</reference>
<gene>
    <name evidence="8" type="ORF">B9Q01_03985</name>
</gene>
<organism evidence="8 9">
    <name type="scientific">Candidatus Marsarchaeota G1 archaeon OSP_D</name>
    <dbReference type="NCBI Taxonomy" id="1978155"/>
    <lineage>
        <taxon>Archaea</taxon>
        <taxon>Candidatus Marsarchaeota</taxon>
        <taxon>Candidatus Marsarchaeota group 1</taxon>
    </lineage>
</organism>
<evidence type="ECO:0000313" key="9">
    <source>
        <dbReference type="Proteomes" id="UP000240880"/>
    </source>
</evidence>
<dbReference type="Gene3D" id="1.20.200.10">
    <property type="entry name" value="Fumarase/aspartase (Central domain)"/>
    <property type="match status" value="1"/>
</dbReference>
<evidence type="ECO:0000256" key="6">
    <source>
        <dbReference type="NCBIfam" id="TIGR01225"/>
    </source>
</evidence>
<keyword evidence="3" id="KW-0369">Histidine metabolism</keyword>
<accession>A0A2R6AB43</accession>
<dbReference type="Gene3D" id="1.10.275.10">
    <property type="entry name" value="Fumarase/aspartase (N-terminal domain)"/>
    <property type="match status" value="1"/>
</dbReference>
<comment type="caution">
    <text evidence="8">The sequence shown here is derived from an EMBL/GenBank/DDBJ whole genome shotgun (WGS) entry which is preliminary data.</text>
</comment>